<keyword evidence="4" id="KW-1003">Cell membrane</keyword>
<comment type="caution">
    <text evidence="12">The sequence shown here is derived from an EMBL/GenBank/DDBJ whole genome shotgun (WGS) entry which is preliminary data.</text>
</comment>
<keyword evidence="9" id="KW-0472">Membrane</keyword>
<dbReference type="GO" id="GO:0005524">
    <property type="term" value="F:ATP binding"/>
    <property type="evidence" value="ECO:0007669"/>
    <property type="project" value="UniProtKB-KW"/>
</dbReference>
<evidence type="ECO:0000313" key="13">
    <source>
        <dbReference type="Proteomes" id="UP000700908"/>
    </source>
</evidence>
<dbReference type="SMART" id="SM00382">
    <property type="entry name" value="AAA"/>
    <property type="match status" value="2"/>
</dbReference>
<evidence type="ECO:0000256" key="4">
    <source>
        <dbReference type="ARBA" id="ARBA00022475"/>
    </source>
</evidence>
<evidence type="ECO:0000256" key="5">
    <source>
        <dbReference type="ARBA" id="ARBA00022737"/>
    </source>
</evidence>
<dbReference type="Gene3D" id="3.40.50.300">
    <property type="entry name" value="P-loop containing nucleotide triphosphate hydrolases"/>
    <property type="match status" value="2"/>
</dbReference>
<comment type="function">
    <text evidence="10">Probably part of an ABC transporter complex. Responsible for energy coupling to the transport system.</text>
</comment>
<dbReference type="InterPro" id="IPR015856">
    <property type="entry name" value="ABC_transpr_CbiO/EcfA_su"/>
</dbReference>
<dbReference type="CDD" id="cd03225">
    <property type="entry name" value="ABC_cobalt_CbiO_domain1"/>
    <property type="match status" value="1"/>
</dbReference>
<dbReference type="PROSITE" id="PS50893">
    <property type="entry name" value="ABC_TRANSPORTER_2"/>
    <property type="match status" value="2"/>
</dbReference>
<evidence type="ECO:0000256" key="3">
    <source>
        <dbReference type="ARBA" id="ARBA00022448"/>
    </source>
</evidence>
<organism evidence="12 13">
    <name type="scientific">Collinsella ureilytica</name>
    <dbReference type="NCBI Taxonomy" id="2869515"/>
    <lineage>
        <taxon>Bacteria</taxon>
        <taxon>Bacillati</taxon>
        <taxon>Actinomycetota</taxon>
        <taxon>Coriobacteriia</taxon>
        <taxon>Coriobacteriales</taxon>
        <taxon>Coriobacteriaceae</taxon>
        <taxon>Collinsella</taxon>
    </lineage>
</organism>
<dbReference type="PANTHER" id="PTHR43553:SF23">
    <property type="entry name" value="ABC TRANSPORTER ATP-BINDING COMPONENT"/>
    <property type="match status" value="1"/>
</dbReference>
<feature type="domain" description="ABC transporter" evidence="11">
    <location>
        <begin position="298"/>
        <end position="518"/>
    </location>
</feature>
<evidence type="ECO:0000256" key="2">
    <source>
        <dbReference type="ARBA" id="ARBA00005417"/>
    </source>
</evidence>
<dbReference type="Proteomes" id="UP000700908">
    <property type="component" value="Unassembled WGS sequence"/>
</dbReference>
<dbReference type="PROSITE" id="PS00211">
    <property type="entry name" value="ABC_TRANSPORTER_1"/>
    <property type="match status" value="1"/>
</dbReference>
<comment type="similarity">
    <text evidence="2">Belongs to the ABC transporter superfamily.</text>
</comment>
<evidence type="ECO:0000256" key="6">
    <source>
        <dbReference type="ARBA" id="ARBA00022741"/>
    </source>
</evidence>
<evidence type="ECO:0000256" key="10">
    <source>
        <dbReference type="ARBA" id="ARBA00025157"/>
    </source>
</evidence>
<dbReference type="RefSeq" id="WP_222199412.1">
    <property type="nucleotide sequence ID" value="NZ_JAIMFO010000006.1"/>
</dbReference>
<accession>A0ABS7MK03</accession>
<comment type="subcellular location">
    <subcellularLocation>
        <location evidence="1">Cell membrane</location>
        <topology evidence="1">Peripheral membrane protein</topology>
    </subcellularLocation>
</comment>
<dbReference type="PANTHER" id="PTHR43553">
    <property type="entry name" value="HEAVY METAL TRANSPORTER"/>
    <property type="match status" value="1"/>
</dbReference>
<dbReference type="SUPFAM" id="SSF52540">
    <property type="entry name" value="P-loop containing nucleoside triphosphate hydrolases"/>
    <property type="match status" value="2"/>
</dbReference>
<dbReference type="InterPro" id="IPR050095">
    <property type="entry name" value="ECF_ABC_transporter_ATP-bd"/>
</dbReference>
<name>A0ABS7MK03_9ACTN</name>
<keyword evidence="8" id="KW-1278">Translocase</keyword>
<evidence type="ECO:0000256" key="9">
    <source>
        <dbReference type="ARBA" id="ARBA00023136"/>
    </source>
</evidence>
<evidence type="ECO:0000256" key="1">
    <source>
        <dbReference type="ARBA" id="ARBA00004202"/>
    </source>
</evidence>
<dbReference type="InterPro" id="IPR027417">
    <property type="entry name" value="P-loop_NTPase"/>
</dbReference>
<evidence type="ECO:0000313" key="12">
    <source>
        <dbReference type="EMBL" id="MBY4797694.1"/>
    </source>
</evidence>
<reference evidence="12 13" key="1">
    <citation type="submission" date="2021-08" db="EMBL/GenBank/DDBJ databases">
        <title>Collinsella faecalis sp. nov. isolated from swine faeces.</title>
        <authorList>
            <person name="Oh B.S."/>
            <person name="Lee J.H."/>
        </authorList>
    </citation>
    <scope>NUCLEOTIDE SEQUENCE [LARGE SCALE GENOMIC DNA]</scope>
    <source>
        <strain evidence="12 13">AGMB00827</strain>
    </source>
</reference>
<feature type="domain" description="ABC transporter" evidence="11">
    <location>
        <begin position="34"/>
        <end position="272"/>
    </location>
</feature>
<gene>
    <name evidence="12" type="ORF">K6V98_04905</name>
</gene>
<dbReference type="InterPro" id="IPR003439">
    <property type="entry name" value="ABC_transporter-like_ATP-bd"/>
</dbReference>
<sequence>MVDEQKAGAALKPVVPEASAACSRSNALENTAPVVIRNASVTYQNDKTRLHDVNLTVAPGEVVLLAGASGSGKSTLINSINGLAFAYDGCTHTGEIVLCGKPITELKLYEVAALLANVFQNPKTHFFNVDTTMELLFHLENLGTPLNEMQKRLKHLLEVFPIQHLLGRSIFELSGGEKQILCVAAAYISGVQTLILDEPSSNLDAASIDVLETMLLELKRQGVTLIIAEHRLYYVMDVVDTVYVVQDGKIAQRYTRDEFCALSKQDLHARGLRGSKREPLTLSAAPHEGQWKIDELTIEFSSAQKKPFDWMMRSQNSYPKQTLSVSNLQLCRGSIYGIIGRNGIGKSSFVRALLGLEKTTHDVVSVDGRRVNKQERIKRSSSVFQDVNHQLFTDSVAQEINLEHKLSDDELNEILTTLGILELKDRHPMSLSGGEKQRVAIGAAFATNHDLICLDEPTSGMDYGNMMRISTLIKKYSRKDSLILIVSHDAEFLNCTADYLIDLETYSNDAESRTLNGA</sequence>
<dbReference type="EMBL" id="JAIMFO010000006">
    <property type="protein sequence ID" value="MBY4797694.1"/>
    <property type="molecule type" value="Genomic_DNA"/>
</dbReference>
<proteinExistence type="inferred from homology"/>
<keyword evidence="7 12" id="KW-0067">ATP-binding</keyword>
<keyword evidence="3" id="KW-0813">Transport</keyword>
<dbReference type="InterPro" id="IPR003593">
    <property type="entry name" value="AAA+_ATPase"/>
</dbReference>
<evidence type="ECO:0000256" key="7">
    <source>
        <dbReference type="ARBA" id="ARBA00022840"/>
    </source>
</evidence>
<protein>
    <submittedName>
        <fullName evidence="12">ABC transporter ATP-binding protein</fullName>
    </submittedName>
</protein>
<keyword evidence="5" id="KW-0677">Repeat</keyword>
<dbReference type="InterPro" id="IPR017871">
    <property type="entry name" value="ABC_transporter-like_CS"/>
</dbReference>
<dbReference type="Pfam" id="PF00005">
    <property type="entry name" value="ABC_tran"/>
    <property type="match status" value="2"/>
</dbReference>
<keyword evidence="13" id="KW-1185">Reference proteome</keyword>
<evidence type="ECO:0000256" key="8">
    <source>
        <dbReference type="ARBA" id="ARBA00022967"/>
    </source>
</evidence>
<keyword evidence="6" id="KW-0547">Nucleotide-binding</keyword>
<evidence type="ECO:0000259" key="11">
    <source>
        <dbReference type="PROSITE" id="PS50893"/>
    </source>
</evidence>